<protein>
    <submittedName>
        <fullName evidence="2">Uncharacterized protein</fullName>
    </submittedName>
</protein>
<accession>A0AAV1VFH4</accession>
<name>A0AAV1VFH4_9STRA</name>
<feature type="region of interest" description="Disordered" evidence="1">
    <location>
        <begin position="18"/>
        <end position="48"/>
    </location>
</feature>
<dbReference type="EMBL" id="CAKLBY020000337">
    <property type="protein sequence ID" value="CAK7945709.1"/>
    <property type="molecule type" value="Genomic_DNA"/>
</dbReference>
<dbReference type="AlphaFoldDB" id="A0AAV1VFH4"/>
<evidence type="ECO:0000256" key="1">
    <source>
        <dbReference type="SAM" id="MobiDB-lite"/>
    </source>
</evidence>
<reference evidence="2" key="1">
    <citation type="submission" date="2024-01" db="EMBL/GenBank/DDBJ databases">
        <authorList>
            <person name="Webb A."/>
        </authorList>
    </citation>
    <scope>NUCLEOTIDE SEQUENCE</scope>
    <source>
        <strain evidence="2">Pm1</strain>
    </source>
</reference>
<gene>
    <name evidence="2" type="ORF">PM001_LOCUS30859</name>
</gene>
<evidence type="ECO:0000313" key="3">
    <source>
        <dbReference type="Proteomes" id="UP001162060"/>
    </source>
</evidence>
<sequence length="117" mass="13007">MIVEGKQKIPGLKVVVKQQLNGHGPHANHRDPRNGRWSDLGSYPSGGRQIVGNPPISWGLWAIRLGLDGAETQADRGPLGCVLRDRAIRATGRDPETETWWILLKRSARWVDASERP</sequence>
<comment type="caution">
    <text evidence="2">The sequence shown here is derived from an EMBL/GenBank/DDBJ whole genome shotgun (WGS) entry which is preliminary data.</text>
</comment>
<evidence type="ECO:0000313" key="2">
    <source>
        <dbReference type="EMBL" id="CAK7945709.1"/>
    </source>
</evidence>
<dbReference type="Proteomes" id="UP001162060">
    <property type="component" value="Unassembled WGS sequence"/>
</dbReference>
<organism evidence="2 3">
    <name type="scientific">Peronospora matthiolae</name>
    <dbReference type="NCBI Taxonomy" id="2874970"/>
    <lineage>
        <taxon>Eukaryota</taxon>
        <taxon>Sar</taxon>
        <taxon>Stramenopiles</taxon>
        <taxon>Oomycota</taxon>
        <taxon>Peronosporomycetes</taxon>
        <taxon>Peronosporales</taxon>
        <taxon>Peronosporaceae</taxon>
        <taxon>Peronospora</taxon>
    </lineage>
</organism>
<proteinExistence type="predicted"/>